<reference evidence="1 2" key="1">
    <citation type="submission" date="2021-07" db="EMBL/GenBank/DDBJ databases">
        <authorList>
            <person name="Palmer J.M."/>
        </authorList>
    </citation>
    <scope>NUCLEOTIDE SEQUENCE [LARGE SCALE GENOMIC DNA]</scope>
    <source>
        <strain evidence="1 2">AT_MEX2019</strain>
        <tissue evidence="1">Muscle</tissue>
    </source>
</reference>
<dbReference type="Proteomes" id="UP001345963">
    <property type="component" value="Unassembled WGS sequence"/>
</dbReference>
<dbReference type="EMBL" id="JAHUTI010078942">
    <property type="protein sequence ID" value="MED6257136.1"/>
    <property type="molecule type" value="Genomic_DNA"/>
</dbReference>
<name>A0ABU7C2K1_9TELE</name>
<proteinExistence type="predicted"/>
<evidence type="ECO:0000313" key="1">
    <source>
        <dbReference type="EMBL" id="MED6257136.1"/>
    </source>
</evidence>
<evidence type="ECO:0000313" key="2">
    <source>
        <dbReference type="Proteomes" id="UP001345963"/>
    </source>
</evidence>
<accession>A0ABU7C2K1</accession>
<sequence>MSVNARNKAKTEQTTEEVVDRGLKIRGLWSNDKSCREKGRGLKERRNGGRLPHYSHREKGEGWEVGDERGEWASHTLRIRKHMQWSSEGLEGEGELEGAKEWFLGGEEGCRYSARRVSTPLFFCSASPAFALLPHSLLPSSLKL</sequence>
<protein>
    <submittedName>
        <fullName evidence="1">Uncharacterized protein</fullName>
    </submittedName>
</protein>
<keyword evidence="2" id="KW-1185">Reference proteome</keyword>
<gene>
    <name evidence="1" type="ORF">ATANTOWER_012451</name>
</gene>
<organism evidence="1 2">
    <name type="scientific">Ataeniobius toweri</name>
    <dbReference type="NCBI Taxonomy" id="208326"/>
    <lineage>
        <taxon>Eukaryota</taxon>
        <taxon>Metazoa</taxon>
        <taxon>Chordata</taxon>
        <taxon>Craniata</taxon>
        <taxon>Vertebrata</taxon>
        <taxon>Euteleostomi</taxon>
        <taxon>Actinopterygii</taxon>
        <taxon>Neopterygii</taxon>
        <taxon>Teleostei</taxon>
        <taxon>Neoteleostei</taxon>
        <taxon>Acanthomorphata</taxon>
        <taxon>Ovalentaria</taxon>
        <taxon>Atherinomorphae</taxon>
        <taxon>Cyprinodontiformes</taxon>
        <taxon>Goodeidae</taxon>
        <taxon>Ataeniobius</taxon>
    </lineage>
</organism>
<comment type="caution">
    <text evidence="1">The sequence shown here is derived from an EMBL/GenBank/DDBJ whole genome shotgun (WGS) entry which is preliminary data.</text>
</comment>